<feature type="non-terminal residue" evidence="2">
    <location>
        <position position="1"/>
    </location>
</feature>
<sequence>SLMEKQEDGEKDGLILEGQHMKKEST</sequence>
<dbReference type="EMBL" id="LXQA010068808">
    <property type="protein sequence ID" value="MCI08369.1"/>
    <property type="molecule type" value="Genomic_DNA"/>
</dbReference>
<name>A0A392PA58_9FABA</name>
<organism evidence="2 3">
    <name type="scientific">Trifolium medium</name>
    <dbReference type="NCBI Taxonomy" id="97028"/>
    <lineage>
        <taxon>Eukaryota</taxon>
        <taxon>Viridiplantae</taxon>
        <taxon>Streptophyta</taxon>
        <taxon>Embryophyta</taxon>
        <taxon>Tracheophyta</taxon>
        <taxon>Spermatophyta</taxon>
        <taxon>Magnoliopsida</taxon>
        <taxon>eudicotyledons</taxon>
        <taxon>Gunneridae</taxon>
        <taxon>Pentapetalae</taxon>
        <taxon>rosids</taxon>
        <taxon>fabids</taxon>
        <taxon>Fabales</taxon>
        <taxon>Fabaceae</taxon>
        <taxon>Papilionoideae</taxon>
        <taxon>50 kb inversion clade</taxon>
        <taxon>NPAAA clade</taxon>
        <taxon>Hologalegina</taxon>
        <taxon>IRL clade</taxon>
        <taxon>Trifolieae</taxon>
        <taxon>Trifolium</taxon>
    </lineage>
</organism>
<protein>
    <submittedName>
        <fullName evidence="2">Uncharacterized protein</fullName>
    </submittedName>
</protein>
<keyword evidence="3" id="KW-1185">Reference proteome</keyword>
<dbReference type="Proteomes" id="UP000265520">
    <property type="component" value="Unassembled WGS sequence"/>
</dbReference>
<accession>A0A392PA58</accession>
<evidence type="ECO:0000256" key="1">
    <source>
        <dbReference type="SAM" id="MobiDB-lite"/>
    </source>
</evidence>
<proteinExistence type="predicted"/>
<evidence type="ECO:0000313" key="2">
    <source>
        <dbReference type="EMBL" id="MCI08369.1"/>
    </source>
</evidence>
<evidence type="ECO:0000313" key="3">
    <source>
        <dbReference type="Proteomes" id="UP000265520"/>
    </source>
</evidence>
<dbReference type="AlphaFoldDB" id="A0A392PA58"/>
<reference evidence="2 3" key="1">
    <citation type="journal article" date="2018" name="Front. Plant Sci.">
        <title>Red Clover (Trifolium pratense) and Zigzag Clover (T. medium) - A Picture of Genomic Similarities and Differences.</title>
        <authorList>
            <person name="Dluhosova J."/>
            <person name="Istvanek J."/>
            <person name="Nedelnik J."/>
            <person name="Repkova J."/>
        </authorList>
    </citation>
    <scope>NUCLEOTIDE SEQUENCE [LARGE SCALE GENOMIC DNA]</scope>
    <source>
        <strain evidence="3">cv. 10/8</strain>
        <tissue evidence="2">Leaf</tissue>
    </source>
</reference>
<feature type="region of interest" description="Disordered" evidence="1">
    <location>
        <begin position="1"/>
        <end position="26"/>
    </location>
</feature>
<comment type="caution">
    <text evidence="2">The sequence shown here is derived from an EMBL/GenBank/DDBJ whole genome shotgun (WGS) entry which is preliminary data.</text>
</comment>